<gene>
    <name evidence="7" type="ORF">Q4481_06405</name>
</gene>
<sequence length="448" mass="48740">MPIFAKQVLTPEGWRNDVRIEIAGGRILSLTPDTQPEPGDERHAILIAGMPNLHSHAFQRAMAGLTERPSAGNDNFWSWRDVMYRFTFAFEPEDIEAVAAFLYVEMLESGFTRVGEFHYLHHDRDGRAYANIAELGSRIASASTETGIALTLLPVFYAHSNFGGLPPADGQRRFVNDLDSYARLLDASRTLVSALPGSVVGIAPHSLRAATGDEIRALLSMSPEGPVHIHAAEQVKEIEDSIAYSGRRPVEWLLDEAGADGRWCFIHATHMTDAETIAMAKRGVVAGLCPVTEANLGDGFFAAGTFIDAGGAFGIGTDSNVLIGVADELRQLEYSQRLLHRARNVLSRDGRTTGRSIFERAVAGGGRALGSTSAIAAGMPADFVSLRLVFDLGFEGDTVLDSFLFGRGMAVDCVWVHGLKQVDGGRHVRREAIETRYQQAMQAMLSRI</sequence>
<comment type="caution">
    <text evidence="7">The sequence shown here is derived from an EMBL/GenBank/DDBJ whole genome shotgun (WGS) entry which is preliminary data.</text>
</comment>
<dbReference type="SUPFAM" id="SSF51556">
    <property type="entry name" value="Metallo-dependent hydrolases"/>
    <property type="match status" value="1"/>
</dbReference>
<evidence type="ECO:0000313" key="8">
    <source>
        <dbReference type="Proteomes" id="UP001174932"/>
    </source>
</evidence>
<accession>A0ABT8YK09</accession>
<evidence type="ECO:0000313" key="7">
    <source>
        <dbReference type="EMBL" id="MDO6963580.1"/>
    </source>
</evidence>
<keyword evidence="4" id="KW-0862">Zinc</keyword>
<organism evidence="7 8">
    <name type="scientific">Rhizobium alvei</name>
    <dbReference type="NCBI Taxonomy" id="1132659"/>
    <lineage>
        <taxon>Bacteria</taxon>
        <taxon>Pseudomonadati</taxon>
        <taxon>Pseudomonadota</taxon>
        <taxon>Alphaproteobacteria</taxon>
        <taxon>Hyphomicrobiales</taxon>
        <taxon>Rhizobiaceae</taxon>
        <taxon>Rhizobium/Agrobacterium group</taxon>
        <taxon>Rhizobium</taxon>
    </lineage>
</organism>
<dbReference type="InterPro" id="IPR055156">
    <property type="entry name" value="HutF-like_N"/>
</dbReference>
<dbReference type="Proteomes" id="UP001174932">
    <property type="component" value="Unassembled WGS sequence"/>
</dbReference>
<evidence type="ECO:0000259" key="5">
    <source>
        <dbReference type="Pfam" id="PF01979"/>
    </source>
</evidence>
<dbReference type="NCBIfam" id="NF006683">
    <property type="entry name" value="PRK09229.1-4"/>
    <property type="match status" value="1"/>
</dbReference>
<dbReference type="Pfam" id="PF22429">
    <property type="entry name" value="HutF_N"/>
    <property type="match status" value="1"/>
</dbReference>
<dbReference type="EMBL" id="JAUOZU010000005">
    <property type="protein sequence ID" value="MDO6963580.1"/>
    <property type="molecule type" value="Genomic_DNA"/>
</dbReference>
<evidence type="ECO:0000256" key="4">
    <source>
        <dbReference type="ARBA" id="ARBA00022833"/>
    </source>
</evidence>
<keyword evidence="8" id="KW-1185">Reference proteome</keyword>
<dbReference type="InterPro" id="IPR051607">
    <property type="entry name" value="Metallo-dep_hydrolases"/>
</dbReference>
<dbReference type="PANTHER" id="PTHR11271:SF48">
    <property type="entry name" value="AMIDOHYDROLASE-RELATED DOMAIN-CONTAINING PROTEIN"/>
    <property type="match status" value="1"/>
</dbReference>
<evidence type="ECO:0000256" key="2">
    <source>
        <dbReference type="ARBA" id="ARBA00022723"/>
    </source>
</evidence>
<dbReference type="RefSeq" id="WP_304375482.1">
    <property type="nucleotide sequence ID" value="NZ_JAUOZU010000005.1"/>
</dbReference>
<dbReference type="NCBIfam" id="TIGR02022">
    <property type="entry name" value="hutF"/>
    <property type="match status" value="1"/>
</dbReference>
<proteinExistence type="predicted"/>
<name>A0ABT8YK09_9HYPH</name>
<reference evidence="7" key="2">
    <citation type="submission" date="2023-07" db="EMBL/GenBank/DDBJ databases">
        <authorList>
            <person name="Shen H."/>
        </authorList>
    </citation>
    <scope>NUCLEOTIDE SEQUENCE</scope>
    <source>
        <strain evidence="7">TNR-22</strain>
    </source>
</reference>
<dbReference type="Pfam" id="PF01979">
    <property type="entry name" value="Amidohydro_1"/>
    <property type="match status" value="1"/>
</dbReference>
<dbReference type="PANTHER" id="PTHR11271">
    <property type="entry name" value="GUANINE DEAMINASE"/>
    <property type="match status" value="1"/>
</dbReference>
<feature type="domain" description="Amidohydrolase-related" evidence="5">
    <location>
        <begin position="45"/>
        <end position="418"/>
    </location>
</feature>
<dbReference type="Gene3D" id="2.30.40.10">
    <property type="entry name" value="Urease, subunit C, domain 1"/>
    <property type="match status" value="1"/>
</dbReference>
<comment type="cofactor">
    <cofactor evidence="1">
        <name>Zn(2+)</name>
        <dbReference type="ChEBI" id="CHEBI:29105"/>
    </cofactor>
</comment>
<dbReference type="GO" id="GO:0050416">
    <property type="term" value="F:formimidoylglutamate deiminase activity"/>
    <property type="evidence" value="ECO:0007669"/>
    <property type="project" value="UniProtKB-EC"/>
</dbReference>
<evidence type="ECO:0000256" key="3">
    <source>
        <dbReference type="ARBA" id="ARBA00022801"/>
    </source>
</evidence>
<reference evidence="7" key="1">
    <citation type="journal article" date="2015" name="Int. J. Syst. Evol. Microbiol.">
        <title>Rhizobium alvei sp. nov., isolated from a freshwater river.</title>
        <authorList>
            <person name="Sheu S.Y."/>
            <person name="Huang H.W."/>
            <person name="Young C.C."/>
            <person name="Chen W.M."/>
        </authorList>
    </citation>
    <scope>NUCLEOTIDE SEQUENCE</scope>
    <source>
        <strain evidence="7">TNR-22</strain>
    </source>
</reference>
<feature type="domain" description="Formimidoylglutamate deiminase N-terminal" evidence="6">
    <location>
        <begin position="3"/>
        <end position="44"/>
    </location>
</feature>
<dbReference type="EC" id="3.5.3.13" evidence="7"/>
<dbReference type="InterPro" id="IPR032466">
    <property type="entry name" value="Metal_Hydrolase"/>
</dbReference>
<evidence type="ECO:0000256" key="1">
    <source>
        <dbReference type="ARBA" id="ARBA00001947"/>
    </source>
</evidence>
<dbReference type="InterPro" id="IPR010252">
    <property type="entry name" value="HutF"/>
</dbReference>
<keyword evidence="2" id="KW-0479">Metal-binding</keyword>
<protein>
    <submittedName>
        <fullName evidence="7">Formimidoylglutamate deiminase</fullName>
        <ecNumber evidence="7">3.5.3.13</ecNumber>
    </submittedName>
</protein>
<dbReference type="Gene3D" id="3.20.20.140">
    <property type="entry name" value="Metal-dependent hydrolases"/>
    <property type="match status" value="1"/>
</dbReference>
<evidence type="ECO:0000259" key="6">
    <source>
        <dbReference type="Pfam" id="PF22429"/>
    </source>
</evidence>
<dbReference type="InterPro" id="IPR011059">
    <property type="entry name" value="Metal-dep_hydrolase_composite"/>
</dbReference>
<dbReference type="NCBIfam" id="NF006684">
    <property type="entry name" value="PRK09229.1-5"/>
    <property type="match status" value="1"/>
</dbReference>
<keyword evidence="3 7" id="KW-0378">Hydrolase</keyword>
<dbReference type="InterPro" id="IPR006680">
    <property type="entry name" value="Amidohydro-rel"/>
</dbReference>